<dbReference type="Proteomes" id="UP000608594">
    <property type="component" value="Unassembled WGS sequence"/>
</dbReference>
<protein>
    <recommendedName>
        <fullName evidence="3 6">Beta-lactamase</fullName>
        <ecNumber evidence="3 6">3.5.2.6</ecNumber>
    </recommendedName>
</protein>
<keyword evidence="5 6" id="KW-0046">Antibiotic resistance</keyword>
<evidence type="ECO:0000259" key="8">
    <source>
        <dbReference type="Pfam" id="PF00144"/>
    </source>
</evidence>
<evidence type="ECO:0000256" key="3">
    <source>
        <dbReference type="ARBA" id="ARBA00012865"/>
    </source>
</evidence>
<dbReference type="InterPro" id="IPR012338">
    <property type="entry name" value="Beta-lactam/transpept-like"/>
</dbReference>
<proteinExistence type="inferred from homology"/>
<dbReference type="InterPro" id="IPR001466">
    <property type="entry name" value="Beta-lactam-related"/>
</dbReference>
<comment type="similarity">
    <text evidence="2 6">Belongs to the class-C beta-lactamase family.</text>
</comment>
<feature type="domain" description="Beta-lactamase-related" evidence="8">
    <location>
        <begin position="30"/>
        <end position="374"/>
    </location>
</feature>
<name>A0A926JAJ9_9RHOB</name>
<dbReference type="Gene3D" id="3.40.710.10">
    <property type="entry name" value="DD-peptidase/beta-lactamase superfamily"/>
    <property type="match status" value="1"/>
</dbReference>
<evidence type="ECO:0000256" key="2">
    <source>
        <dbReference type="ARBA" id="ARBA00007840"/>
    </source>
</evidence>
<dbReference type="GO" id="GO:0030288">
    <property type="term" value="C:outer membrane-bounded periplasmic space"/>
    <property type="evidence" value="ECO:0007669"/>
    <property type="project" value="InterPro"/>
</dbReference>
<dbReference type="Pfam" id="PF00144">
    <property type="entry name" value="Beta-lactamase"/>
    <property type="match status" value="1"/>
</dbReference>
<dbReference type="InterPro" id="IPR001586">
    <property type="entry name" value="Beta-lactam_class-C_AS"/>
</dbReference>
<organism evidence="9 10">
    <name type="scientific">Paracoccus amoyensis</name>
    <dbReference type="NCBI Taxonomy" id="2760093"/>
    <lineage>
        <taxon>Bacteria</taxon>
        <taxon>Pseudomonadati</taxon>
        <taxon>Pseudomonadota</taxon>
        <taxon>Alphaproteobacteria</taxon>
        <taxon>Rhodobacterales</taxon>
        <taxon>Paracoccaceae</taxon>
        <taxon>Paracoccus</taxon>
    </lineage>
</organism>
<comment type="caution">
    <text evidence="9">The sequence shown here is derived from an EMBL/GenBank/DDBJ whole genome shotgun (WGS) entry which is preliminary data.</text>
</comment>
<evidence type="ECO:0000256" key="6">
    <source>
        <dbReference type="RuleBase" id="RU361140"/>
    </source>
</evidence>
<dbReference type="GO" id="GO:0008800">
    <property type="term" value="F:beta-lactamase activity"/>
    <property type="evidence" value="ECO:0007669"/>
    <property type="project" value="UniProtKB-UniRule"/>
</dbReference>
<keyword evidence="4 6" id="KW-0378">Hydrolase</keyword>
<keyword evidence="7" id="KW-0732">Signal</keyword>
<dbReference type="EC" id="3.5.2.6" evidence="3 6"/>
<evidence type="ECO:0000256" key="4">
    <source>
        <dbReference type="ARBA" id="ARBA00022801"/>
    </source>
</evidence>
<feature type="chain" id="PRO_5037456769" description="Beta-lactamase" evidence="7">
    <location>
        <begin position="21"/>
        <end position="379"/>
    </location>
</feature>
<sequence>MNFSFTVAAALVLNSSIAMASDASTEVSAEKAFATAVAEYDIPGLIVGVTQNGQHSFYATGLASREEQRPVTPDTLFELGSISKIFNVTLAALAEEHGQLSLSDSVSQHLGVLEGTAFGGLTLMDLATHNSGGLPLQVPDDAKTTDDLIAWLADWQPAQPGARSYSNISIGLLGHVTAQAMNQSFAAAVQARLLPLLGMTNTWIDVPATATPDYAFGYDRDTNAPIRVNPGVLADEAYGIKSSARDMLRLLDAQMDQSGLPDDLAAAIVQTQRPQRRTDSFEQAMIWERYPLPIDLQQMIKGNSTDFILNAQPASAVDPASGKNGDVILSKTGATNGFGAYVAVIPSRQLGIVVLANRNFPNEARVTATYHLIEQLLLP</sequence>
<dbReference type="PROSITE" id="PS00336">
    <property type="entry name" value="BETA_LACTAMASE_C"/>
    <property type="match status" value="1"/>
</dbReference>
<dbReference type="InterPro" id="IPR058136">
    <property type="entry name" value="AmpC"/>
</dbReference>
<dbReference type="InterPro" id="IPR050491">
    <property type="entry name" value="AmpC-like"/>
</dbReference>
<gene>
    <name evidence="9" type="ORF">H4P12_05185</name>
</gene>
<evidence type="ECO:0000256" key="7">
    <source>
        <dbReference type="SAM" id="SignalP"/>
    </source>
</evidence>
<comment type="catalytic activity">
    <reaction evidence="1 6">
        <text>a beta-lactam + H2O = a substituted beta-amino acid</text>
        <dbReference type="Rhea" id="RHEA:20401"/>
        <dbReference type="ChEBI" id="CHEBI:15377"/>
        <dbReference type="ChEBI" id="CHEBI:35627"/>
        <dbReference type="ChEBI" id="CHEBI:140347"/>
        <dbReference type="EC" id="3.5.2.6"/>
    </reaction>
</comment>
<dbReference type="EMBL" id="JACOQL010000002">
    <property type="protein sequence ID" value="MBC9246116.1"/>
    <property type="molecule type" value="Genomic_DNA"/>
</dbReference>
<dbReference type="SUPFAM" id="SSF56601">
    <property type="entry name" value="beta-lactamase/transpeptidase-like"/>
    <property type="match status" value="1"/>
</dbReference>
<keyword evidence="10" id="KW-1185">Reference proteome</keyword>
<dbReference type="AlphaFoldDB" id="A0A926JAJ9"/>
<feature type="signal peptide" evidence="7">
    <location>
        <begin position="1"/>
        <end position="20"/>
    </location>
</feature>
<evidence type="ECO:0000256" key="5">
    <source>
        <dbReference type="ARBA" id="ARBA00023251"/>
    </source>
</evidence>
<dbReference type="GO" id="GO:0046677">
    <property type="term" value="P:response to antibiotic"/>
    <property type="evidence" value="ECO:0007669"/>
    <property type="project" value="UniProtKB-UniRule"/>
</dbReference>
<evidence type="ECO:0000313" key="10">
    <source>
        <dbReference type="Proteomes" id="UP000608594"/>
    </source>
</evidence>
<evidence type="ECO:0000313" key="9">
    <source>
        <dbReference type="EMBL" id="MBC9246116.1"/>
    </source>
</evidence>
<dbReference type="GO" id="GO:0017001">
    <property type="term" value="P:antibiotic catabolic process"/>
    <property type="evidence" value="ECO:0007669"/>
    <property type="project" value="InterPro"/>
</dbReference>
<reference evidence="9" key="1">
    <citation type="submission" date="2020-08" db="EMBL/GenBank/DDBJ databases">
        <title>Paracoccus amoyensis sp. nov., isolated from the surface seawater at coast of Xiamen, Fujian.</title>
        <authorList>
            <person name="Lyu L."/>
        </authorList>
    </citation>
    <scope>NUCLEOTIDE SEQUENCE</scope>
    <source>
        <strain evidence="9">11-3</strain>
    </source>
</reference>
<evidence type="ECO:0000256" key="1">
    <source>
        <dbReference type="ARBA" id="ARBA00001526"/>
    </source>
</evidence>
<accession>A0A926JAJ9</accession>
<dbReference type="PANTHER" id="PTHR46825:SF8">
    <property type="entry name" value="BETA-LACTAMASE-RELATED"/>
    <property type="match status" value="1"/>
</dbReference>
<dbReference type="PANTHER" id="PTHR46825">
    <property type="entry name" value="D-ALANYL-D-ALANINE-CARBOXYPEPTIDASE/ENDOPEPTIDASE AMPH"/>
    <property type="match status" value="1"/>
</dbReference>
<dbReference type="NCBIfam" id="NF033085">
    <property type="entry name" value="bla_class_C"/>
    <property type="match status" value="1"/>
</dbReference>